<organism evidence="18 19">
    <name type="scientific">Methylocella tundrae</name>
    <dbReference type="NCBI Taxonomy" id="227605"/>
    <lineage>
        <taxon>Bacteria</taxon>
        <taxon>Pseudomonadati</taxon>
        <taxon>Pseudomonadota</taxon>
        <taxon>Alphaproteobacteria</taxon>
        <taxon>Hyphomicrobiales</taxon>
        <taxon>Beijerinckiaceae</taxon>
        <taxon>Methylocella</taxon>
    </lineage>
</organism>
<protein>
    <recommendedName>
        <fullName evidence="15">ATP synthase subunit b</fullName>
    </recommendedName>
    <alternativeName>
        <fullName evidence="15">ATP synthase F(0) sector subunit b</fullName>
    </alternativeName>
    <alternativeName>
        <fullName evidence="15">ATPase subunit I</fullName>
    </alternativeName>
    <alternativeName>
        <fullName evidence="15">F-type ATPase subunit b</fullName>
        <shortName evidence="15">F-ATPase subunit b</shortName>
    </alternativeName>
</protein>
<dbReference type="EMBL" id="LR536450">
    <property type="protein sequence ID" value="VFU07251.1"/>
    <property type="molecule type" value="Genomic_DNA"/>
</dbReference>
<keyword evidence="10 15" id="KW-0472">Membrane</keyword>
<sequence>MLNEETFVAFGFILFVGLLAYLGVHKKLNAALDHRADRIKAELAEAERLRAEAEAVLASFGKRLADAEAEAAAVVAQAHAEADRLAKEAADRLQEFIQRRTKQAQDKIATAESQATAEVRAAAADAATRAAGLVLKDQAKGPFGEQLIQKGIADLKGLFH</sequence>
<keyword evidence="17" id="KW-0175">Coiled coil</keyword>
<comment type="function">
    <text evidence="13">Component of the F(0) channel, it forms part of the peripheral stalk, linking F(1) to F(0). The b'-subunit is a diverged and duplicated form of b found in plants and photosynthetic bacteria.</text>
</comment>
<feature type="transmembrane region" description="Helical" evidence="15">
    <location>
        <begin position="6"/>
        <end position="24"/>
    </location>
</feature>
<evidence type="ECO:0000313" key="19">
    <source>
        <dbReference type="Proteomes" id="UP000294360"/>
    </source>
</evidence>
<comment type="subcellular location">
    <subcellularLocation>
        <location evidence="1">Cell inner membrane</location>
        <topology evidence="1">Single-pass membrane protein</topology>
    </subcellularLocation>
    <subcellularLocation>
        <location evidence="15">Cell membrane</location>
        <topology evidence="15">Single-pass membrane protein</topology>
    </subcellularLocation>
</comment>
<comment type="function">
    <text evidence="12 15">F(1)F(0) ATP synthase produces ATP from ADP in the presence of a proton or sodium gradient. F-type ATPases consist of two structural domains, F(1) containing the extramembraneous catalytic core and F(0) containing the membrane proton channel, linked together by a central stalk and a peripheral stalk. During catalysis, ATP synthesis in the catalytic domain of F(1) is coupled via a rotary mechanism of the central stalk subunits to proton translocation.</text>
</comment>
<keyword evidence="11 15" id="KW-0066">ATP synthesis</keyword>
<dbReference type="Proteomes" id="UP000294360">
    <property type="component" value="Chromosome"/>
</dbReference>
<comment type="similarity">
    <text evidence="2 15 16">Belongs to the ATPase B chain family.</text>
</comment>
<evidence type="ECO:0000256" key="10">
    <source>
        <dbReference type="ARBA" id="ARBA00023136"/>
    </source>
</evidence>
<dbReference type="GO" id="GO:0045259">
    <property type="term" value="C:proton-transporting ATP synthase complex"/>
    <property type="evidence" value="ECO:0007669"/>
    <property type="project" value="UniProtKB-KW"/>
</dbReference>
<proteinExistence type="inferred from homology"/>
<dbReference type="Pfam" id="PF00430">
    <property type="entry name" value="ATP-synt_B"/>
    <property type="match status" value="1"/>
</dbReference>
<dbReference type="GO" id="GO:0046961">
    <property type="term" value="F:proton-transporting ATPase activity, rotational mechanism"/>
    <property type="evidence" value="ECO:0007669"/>
    <property type="project" value="TreeGrafter"/>
</dbReference>
<evidence type="ECO:0000256" key="13">
    <source>
        <dbReference type="ARBA" id="ARBA00025614"/>
    </source>
</evidence>
<dbReference type="HAMAP" id="MF_01398">
    <property type="entry name" value="ATP_synth_b_bprime"/>
    <property type="match status" value="1"/>
</dbReference>
<evidence type="ECO:0000256" key="6">
    <source>
        <dbReference type="ARBA" id="ARBA00022692"/>
    </source>
</evidence>
<dbReference type="PANTHER" id="PTHR33445:SF1">
    <property type="entry name" value="ATP SYNTHASE SUBUNIT B"/>
    <property type="match status" value="1"/>
</dbReference>
<feature type="coiled-coil region" evidence="17">
    <location>
        <begin position="29"/>
        <end position="70"/>
    </location>
</feature>
<dbReference type="OrthoDB" id="8479836at2"/>
<accession>A0A4V6IM94</accession>
<evidence type="ECO:0000256" key="7">
    <source>
        <dbReference type="ARBA" id="ARBA00022781"/>
    </source>
</evidence>
<keyword evidence="5 15" id="KW-0138">CF(0)</keyword>
<dbReference type="InterPro" id="IPR002146">
    <property type="entry name" value="ATP_synth_b/b'su_bac/chlpt"/>
</dbReference>
<evidence type="ECO:0000256" key="14">
    <source>
        <dbReference type="ARBA" id="ARBA00025830"/>
    </source>
</evidence>
<evidence type="ECO:0000256" key="2">
    <source>
        <dbReference type="ARBA" id="ARBA00005513"/>
    </source>
</evidence>
<evidence type="ECO:0000256" key="4">
    <source>
        <dbReference type="ARBA" id="ARBA00022475"/>
    </source>
</evidence>
<dbReference type="GO" id="GO:0046933">
    <property type="term" value="F:proton-transporting ATP synthase activity, rotational mechanism"/>
    <property type="evidence" value="ECO:0007669"/>
    <property type="project" value="UniProtKB-UniRule"/>
</dbReference>
<gene>
    <name evidence="15 18" type="primary">atpF</name>
    <name evidence="18" type="ORF">MTUNDRAET4_0358</name>
</gene>
<evidence type="ECO:0000256" key="9">
    <source>
        <dbReference type="ARBA" id="ARBA00023065"/>
    </source>
</evidence>
<name>A0A4V6IM94_METTU</name>
<dbReference type="InterPro" id="IPR050059">
    <property type="entry name" value="ATP_synthase_B_chain"/>
</dbReference>
<keyword evidence="3 15" id="KW-0813">Transport</keyword>
<evidence type="ECO:0000256" key="3">
    <source>
        <dbReference type="ARBA" id="ARBA00022448"/>
    </source>
</evidence>
<keyword evidence="6 15" id="KW-0812">Transmembrane</keyword>
<evidence type="ECO:0000256" key="5">
    <source>
        <dbReference type="ARBA" id="ARBA00022547"/>
    </source>
</evidence>
<evidence type="ECO:0000256" key="12">
    <source>
        <dbReference type="ARBA" id="ARBA00025198"/>
    </source>
</evidence>
<dbReference type="KEGG" id="mtun:MTUNDRAET4_0358"/>
<reference evidence="18 19" key="1">
    <citation type="submission" date="2019-03" db="EMBL/GenBank/DDBJ databases">
        <authorList>
            <person name="Kox A.R. M."/>
        </authorList>
    </citation>
    <scope>NUCLEOTIDE SEQUENCE [LARGE SCALE GENOMIC DNA]</scope>
    <source>
        <strain evidence="18">MTUNDRAET4 annotated genome</strain>
    </source>
</reference>
<evidence type="ECO:0000256" key="11">
    <source>
        <dbReference type="ARBA" id="ARBA00023310"/>
    </source>
</evidence>
<comment type="subunit">
    <text evidence="14 15">F-type ATPases have 2 components, F(1) - the catalytic core - and F(0) - the membrane proton channel. F(1) has five subunits: alpha(3), beta(3), gamma(1), delta(1), epsilon(1). F(0) has three main subunits: a(1), b(2) and c(10-14). The alpha and beta chains form an alternating ring which encloses part of the gamma chain. F(1) is attached to F(0) by a central stalk formed by the gamma and epsilon chains, while a peripheral stalk is formed by the delta and b chains.</text>
</comment>
<dbReference type="RefSeq" id="WP_134486286.1">
    <property type="nucleotide sequence ID" value="NZ_CP139089.1"/>
</dbReference>
<dbReference type="AlphaFoldDB" id="A0A4V6IM94"/>
<dbReference type="PANTHER" id="PTHR33445">
    <property type="entry name" value="ATP SYNTHASE SUBUNIT B', CHLOROPLASTIC"/>
    <property type="match status" value="1"/>
</dbReference>
<evidence type="ECO:0000256" key="8">
    <source>
        <dbReference type="ARBA" id="ARBA00022989"/>
    </source>
</evidence>
<evidence type="ECO:0000256" key="16">
    <source>
        <dbReference type="RuleBase" id="RU003848"/>
    </source>
</evidence>
<evidence type="ECO:0000313" key="18">
    <source>
        <dbReference type="EMBL" id="VFU07251.1"/>
    </source>
</evidence>
<evidence type="ECO:0000256" key="17">
    <source>
        <dbReference type="SAM" id="Coils"/>
    </source>
</evidence>
<keyword evidence="9 15" id="KW-0406">Ion transport</keyword>
<keyword evidence="7 15" id="KW-0375">Hydrogen ion transport</keyword>
<evidence type="ECO:0000256" key="1">
    <source>
        <dbReference type="ARBA" id="ARBA00004377"/>
    </source>
</evidence>
<keyword evidence="4 15" id="KW-1003">Cell membrane</keyword>
<dbReference type="GO" id="GO:0005886">
    <property type="term" value="C:plasma membrane"/>
    <property type="evidence" value="ECO:0007669"/>
    <property type="project" value="UniProtKB-SubCell"/>
</dbReference>
<keyword evidence="8 15" id="KW-1133">Transmembrane helix</keyword>
<evidence type="ECO:0000256" key="15">
    <source>
        <dbReference type="HAMAP-Rule" id="MF_01398"/>
    </source>
</evidence>